<sequence>MPFRTRHYTGAATDPATGETTEIHGTHTIHALNPPREDHRAIKDDLAKEGIHADWIQVGRARIS</sequence>
<evidence type="ECO:0000313" key="3">
    <source>
        <dbReference type="Proteomes" id="UP000661025"/>
    </source>
</evidence>
<comment type="caution">
    <text evidence="2">The sequence shown here is derived from an EMBL/GenBank/DDBJ whole genome shotgun (WGS) entry which is preliminary data.</text>
</comment>
<dbReference type="GeneID" id="79929241"/>
<name>A0A927QD54_9ACTN</name>
<evidence type="ECO:0000313" key="2">
    <source>
        <dbReference type="EMBL" id="MBD9721946.1"/>
    </source>
</evidence>
<feature type="region of interest" description="Disordered" evidence="1">
    <location>
        <begin position="1"/>
        <end position="20"/>
    </location>
</feature>
<reference evidence="2" key="1">
    <citation type="submission" date="2020-09" db="EMBL/GenBank/DDBJ databases">
        <title>Streptomyces canutascabiei sp. nov., which causes potato common scab and is distributed across the world.</title>
        <authorList>
            <person name="Nguyen H.P."/>
            <person name="Weisberg A.J."/>
            <person name="Chang J.H."/>
            <person name="Clarke C.R."/>
        </authorList>
    </citation>
    <scope>NUCLEOTIDE SEQUENCE</scope>
    <source>
        <strain evidence="2">ID-01-6.2a</strain>
    </source>
</reference>
<accession>A0A927QD54</accession>
<proteinExistence type="predicted"/>
<dbReference type="RefSeq" id="WP_192359001.1">
    <property type="nucleotide sequence ID" value="NZ_CP119182.1"/>
</dbReference>
<dbReference type="Proteomes" id="UP000661025">
    <property type="component" value="Unassembled WGS sequence"/>
</dbReference>
<protein>
    <submittedName>
        <fullName evidence="2">Uncharacterized protein</fullName>
    </submittedName>
</protein>
<evidence type="ECO:0000256" key="1">
    <source>
        <dbReference type="SAM" id="MobiDB-lite"/>
    </source>
</evidence>
<dbReference type="EMBL" id="JACYXT010000001">
    <property type="protein sequence ID" value="MBD9721946.1"/>
    <property type="molecule type" value="Genomic_DNA"/>
</dbReference>
<gene>
    <name evidence="2" type="ORF">IHE70_01535</name>
</gene>
<dbReference type="AlphaFoldDB" id="A0A927QD54"/>
<organism evidence="2 3">
    <name type="scientific">Streptomyces caniscabiei</name>
    <dbReference type="NCBI Taxonomy" id="2746961"/>
    <lineage>
        <taxon>Bacteria</taxon>
        <taxon>Bacillati</taxon>
        <taxon>Actinomycetota</taxon>
        <taxon>Actinomycetes</taxon>
        <taxon>Kitasatosporales</taxon>
        <taxon>Streptomycetaceae</taxon>
        <taxon>Streptomyces</taxon>
    </lineage>
</organism>